<gene>
    <name evidence="3" type="ORF">HDF22_003443</name>
    <name evidence="2" type="ORF">HDF23_004626</name>
</gene>
<feature type="transmembrane region" description="Helical" evidence="1">
    <location>
        <begin position="7"/>
        <end position="31"/>
    </location>
</feature>
<evidence type="ECO:0000313" key="2">
    <source>
        <dbReference type="EMBL" id="MBB6111854.1"/>
    </source>
</evidence>
<sequence length="119" mass="13904">MVFIQGFFMLNTIAMVLQNSMLTVLVCLYYFNLINNVDENLDIVRYPPFWATAGILFYALAFMFFHIAYSYMAYKQNYHFFILAQVIPDIACLILYSLLSVAFIYQYKKANSINAIKTL</sequence>
<dbReference type="Proteomes" id="UP000541583">
    <property type="component" value="Unassembled WGS sequence"/>
</dbReference>
<evidence type="ECO:0000256" key="1">
    <source>
        <dbReference type="SAM" id="Phobius"/>
    </source>
</evidence>
<accession>A0A841JEH3</accession>
<proteinExistence type="predicted"/>
<feature type="transmembrane region" description="Helical" evidence="1">
    <location>
        <begin position="81"/>
        <end position="105"/>
    </location>
</feature>
<organism evidence="3 5">
    <name type="scientific">Mucilaginibacter lappiensis</name>
    <dbReference type="NCBI Taxonomy" id="354630"/>
    <lineage>
        <taxon>Bacteria</taxon>
        <taxon>Pseudomonadati</taxon>
        <taxon>Bacteroidota</taxon>
        <taxon>Sphingobacteriia</taxon>
        <taxon>Sphingobacteriales</taxon>
        <taxon>Sphingobacteriaceae</taxon>
        <taxon>Mucilaginibacter</taxon>
    </lineage>
</organism>
<comment type="caution">
    <text evidence="3">The sequence shown here is derived from an EMBL/GenBank/DDBJ whole genome shotgun (WGS) entry which is preliminary data.</text>
</comment>
<reference evidence="4 5" key="1">
    <citation type="submission" date="2020-08" db="EMBL/GenBank/DDBJ databases">
        <title>Genomic Encyclopedia of Type Strains, Phase IV (KMG-V): Genome sequencing to study the core and pangenomes of soil and plant-associated prokaryotes.</title>
        <authorList>
            <person name="Whitman W."/>
        </authorList>
    </citation>
    <scope>NUCLEOTIDE SEQUENCE [LARGE SCALE GENOMIC DNA]</scope>
    <source>
        <strain evidence="2 4">ANJLi2</strain>
        <strain evidence="3 5">MP601</strain>
    </source>
</reference>
<protein>
    <submittedName>
        <fullName evidence="3">Uncharacterized protein</fullName>
    </submittedName>
</protein>
<keyword evidence="1" id="KW-0812">Transmembrane</keyword>
<dbReference type="OrthoDB" id="795798at2"/>
<evidence type="ECO:0000313" key="3">
    <source>
        <dbReference type="EMBL" id="MBB6129317.1"/>
    </source>
</evidence>
<dbReference type="EMBL" id="JACHCA010000009">
    <property type="protein sequence ID" value="MBB6129317.1"/>
    <property type="molecule type" value="Genomic_DNA"/>
</dbReference>
<dbReference type="EMBL" id="JACHCB010000014">
    <property type="protein sequence ID" value="MBB6111854.1"/>
    <property type="molecule type" value="Genomic_DNA"/>
</dbReference>
<dbReference type="RefSeq" id="WP_139332386.1">
    <property type="nucleotide sequence ID" value="NZ_FTMG01000014.1"/>
</dbReference>
<keyword evidence="1" id="KW-1133">Transmembrane helix</keyword>
<keyword evidence="1" id="KW-0472">Membrane</keyword>
<dbReference type="AlphaFoldDB" id="A0A841JEH3"/>
<keyword evidence="4" id="KW-1185">Reference proteome</keyword>
<name>A0A841JEH3_9SPHI</name>
<feature type="transmembrane region" description="Helical" evidence="1">
    <location>
        <begin position="51"/>
        <end position="69"/>
    </location>
</feature>
<dbReference type="Proteomes" id="UP000548326">
    <property type="component" value="Unassembled WGS sequence"/>
</dbReference>
<evidence type="ECO:0000313" key="5">
    <source>
        <dbReference type="Proteomes" id="UP000548326"/>
    </source>
</evidence>
<evidence type="ECO:0000313" key="4">
    <source>
        <dbReference type="Proteomes" id="UP000541583"/>
    </source>
</evidence>